<evidence type="ECO:0000313" key="2">
    <source>
        <dbReference type="Proteomes" id="UP000001949"/>
    </source>
</evidence>
<comment type="caution">
    <text evidence="1">The sequence shown here is derived from an EMBL/GenBank/DDBJ whole genome shotgun (WGS) entry which is preliminary data.</text>
</comment>
<proteinExistence type="predicted"/>
<dbReference type="RefSeq" id="XP_764540.1">
    <property type="nucleotide sequence ID" value="XM_759447.1"/>
</dbReference>
<reference evidence="1 2" key="1">
    <citation type="journal article" date="2005" name="Science">
        <title>Genome sequence of Theileria parva, a bovine pathogen that transforms lymphocytes.</title>
        <authorList>
            <person name="Gardner M.J."/>
            <person name="Bishop R."/>
            <person name="Shah T."/>
            <person name="de Villiers E.P."/>
            <person name="Carlton J.M."/>
            <person name="Hall N."/>
            <person name="Ren Q."/>
            <person name="Paulsen I.T."/>
            <person name="Pain A."/>
            <person name="Berriman M."/>
            <person name="Wilson R.J.M."/>
            <person name="Sato S."/>
            <person name="Ralph S.A."/>
            <person name="Mann D.J."/>
            <person name="Xiong Z."/>
            <person name="Shallom S.J."/>
            <person name="Weidman J."/>
            <person name="Jiang L."/>
            <person name="Lynn J."/>
            <person name="Weaver B."/>
            <person name="Shoaibi A."/>
            <person name="Domingo A.R."/>
            <person name="Wasawo D."/>
            <person name="Crabtree J."/>
            <person name="Wortman J.R."/>
            <person name="Haas B."/>
            <person name="Angiuoli S.V."/>
            <person name="Creasy T.H."/>
            <person name="Lu C."/>
            <person name="Suh B."/>
            <person name="Silva J.C."/>
            <person name="Utterback T.R."/>
            <person name="Feldblyum T.V."/>
            <person name="Pertea M."/>
            <person name="Allen J."/>
            <person name="Nierman W.C."/>
            <person name="Taracha E.L.N."/>
            <person name="Salzberg S.L."/>
            <person name="White O.R."/>
            <person name="Fitzhugh H.A."/>
            <person name="Morzaria S."/>
            <person name="Venter J.C."/>
            <person name="Fraser C.M."/>
            <person name="Nene V."/>
        </authorList>
    </citation>
    <scope>NUCLEOTIDE SEQUENCE [LARGE SCALE GENOMIC DNA]</scope>
    <source>
        <strain evidence="1 2">Muguga</strain>
    </source>
</reference>
<dbReference type="EMBL" id="AAGK01000004">
    <property type="protein sequence ID" value="EAN32257.1"/>
    <property type="molecule type" value="Genomic_DNA"/>
</dbReference>
<accession>Q4N146</accession>
<evidence type="ECO:0000313" key="1">
    <source>
        <dbReference type="EMBL" id="EAN32257.1"/>
    </source>
</evidence>
<sequence>MEDRSNNTGNENTDDFIESFGSLFRTTRIIGLEAMEKKDEKVEEIKKIMEEIMSGKGKWYRGVKIEGAIPIALNINQDQSGTHFTLEKRECQKTFEANEGYKFKEIVESFDPYVSVHRFEDNDCAKVVSIYEEDRIGLMTITLESNTLMYLKKVEVAGDSEDETESEQES</sequence>
<dbReference type="GeneID" id="3500720"/>
<dbReference type="VEuPathDB" id="PiroplasmaDB:TpMuguga_04g00903"/>
<protein>
    <submittedName>
        <fullName evidence="1">Uncharacterized protein</fullName>
    </submittedName>
</protein>
<keyword evidence="2" id="KW-1185">Reference proteome</keyword>
<dbReference type="Proteomes" id="UP000001949">
    <property type="component" value="Unassembled WGS sequence"/>
</dbReference>
<dbReference type="InParanoid" id="Q4N146"/>
<dbReference type="AlphaFoldDB" id="Q4N146"/>
<organism evidence="1 2">
    <name type="scientific">Theileria parva</name>
    <name type="common">East coast fever infection agent</name>
    <dbReference type="NCBI Taxonomy" id="5875"/>
    <lineage>
        <taxon>Eukaryota</taxon>
        <taxon>Sar</taxon>
        <taxon>Alveolata</taxon>
        <taxon>Apicomplexa</taxon>
        <taxon>Aconoidasida</taxon>
        <taxon>Piroplasmida</taxon>
        <taxon>Theileriidae</taxon>
        <taxon>Theileria</taxon>
    </lineage>
</organism>
<gene>
    <name evidence="1" type="ordered locus">TP04_0903</name>
</gene>
<dbReference type="KEGG" id="tpv:TP04_0903"/>
<name>Q4N146_THEPA</name>